<dbReference type="PANTHER" id="PTHR48098:SF6">
    <property type="entry name" value="FERRI-BACILLIBACTIN ESTERASE BESA"/>
    <property type="match status" value="1"/>
</dbReference>
<dbReference type="InterPro" id="IPR000801">
    <property type="entry name" value="Esterase-like"/>
</dbReference>
<sequence length="245" mass="28997">MKGTILTRKVFDREIFIYLPVGYDISDKRYPIVYVQDGDKFKGYLTKIIEDIEIGISNELLEEHILVGITPIDRISEYTPWFSKALNERFNDFGGQADNYLKFLLEDLQPYIENEFRVSVNKKYRKIMGYSLGALVSLYSVYKNDNYSKIASICASQWYENWIKFVDKEDLVNDNFKLILIAGRKEGYKKTTIHKDAPKFSEKSYKIFKKRIGEKNVKMIWDEYDHHENVLNRYKIALEFLLSKI</sequence>
<evidence type="ECO:0000313" key="2">
    <source>
        <dbReference type="Proteomes" id="UP000822184"/>
    </source>
</evidence>
<gene>
    <name evidence="1" type="ORF">BCD95_001011</name>
</gene>
<dbReference type="GO" id="GO:0016787">
    <property type="term" value="F:hydrolase activity"/>
    <property type="evidence" value="ECO:0007669"/>
    <property type="project" value="UniProtKB-KW"/>
</dbReference>
<dbReference type="AlphaFoldDB" id="A0A1S8PPU2"/>
<reference evidence="1" key="1">
    <citation type="submission" date="2020-06" db="EMBL/GenBank/DDBJ databases">
        <title>Genomic insights into acetone-butanol-ethanol (ABE) fermentation by sequencing solventogenic clostridia strains.</title>
        <authorList>
            <person name="Brown S."/>
        </authorList>
    </citation>
    <scope>NUCLEOTIDE SEQUENCE</scope>
    <source>
        <strain evidence="1">DJ123</strain>
    </source>
</reference>
<name>A0A1S8PPU2_CLOBE</name>
<dbReference type="PANTHER" id="PTHR48098">
    <property type="entry name" value="ENTEROCHELIN ESTERASE-RELATED"/>
    <property type="match status" value="1"/>
</dbReference>
<proteinExistence type="predicted"/>
<evidence type="ECO:0000313" key="1">
    <source>
        <dbReference type="EMBL" id="NSB12752.1"/>
    </source>
</evidence>
<dbReference type="Pfam" id="PF00756">
    <property type="entry name" value="Esterase"/>
    <property type="match status" value="1"/>
</dbReference>
<dbReference type="Proteomes" id="UP000822184">
    <property type="component" value="Unassembled WGS sequence"/>
</dbReference>
<keyword evidence="1" id="KW-0378">Hydrolase</keyword>
<comment type="caution">
    <text evidence="1">The sequence shown here is derived from an EMBL/GenBank/DDBJ whole genome shotgun (WGS) entry which is preliminary data.</text>
</comment>
<dbReference type="RefSeq" id="WP_077829101.1">
    <property type="nucleotide sequence ID" value="NZ_JABSWM010000001.1"/>
</dbReference>
<dbReference type="Gene3D" id="3.40.50.1820">
    <property type="entry name" value="alpha/beta hydrolase"/>
    <property type="match status" value="1"/>
</dbReference>
<dbReference type="SUPFAM" id="SSF53474">
    <property type="entry name" value="alpha/beta-Hydrolases"/>
    <property type="match status" value="1"/>
</dbReference>
<dbReference type="InterPro" id="IPR029058">
    <property type="entry name" value="AB_hydrolase_fold"/>
</dbReference>
<protein>
    <submittedName>
        <fullName evidence="1">Alpha/beta superfamily hydrolase</fullName>
    </submittedName>
</protein>
<dbReference type="EMBL" id="JABTDW010000001">
    <property type="protein sequence ID" value="NSB12752.1"/>
    <property type="molecule type" value="Genomic_DNA"/>
</dbReference>
<organism evidence="1 2">
    <name type="scientific">Clostridium beijerinckii</name>
    <name type="common">Clostridium MP</name>
    <dbReference type="NCBI Taxonomy" id="1520"/>
    <lineage>
        <taxon>Bacteria</taxon>
        <taxon>Bacillati</taxon>
        <taxon>Bacillota</taxon>
        <taxon>Clostridia</taxon>
        <taxon>Eubacteriales</taxon>
        <taxon>Clostridiaceae</taxon>
        <taxon>Clostridium</taxon>
    </lineage>
</organism>
<dbReference type="InterPro" id="IPR050583">
    <property type="entry name" value="Mycobacterial_A85_antigen"/>
</dbReference>
<accession>A0A1S8PPU2</accession>